<evidence type="ECO:0000313" key="2">
    <source>
        <dbReference type="EMBL" id="CAA9279216.1"/>
    </source>
</evidence>
<feature type="compositionally biased region" description="Basic residues" evidence="1">
    <location>
        <begin position="57"/>
        <end position="69"/>
    </location>
</feature>
<feature type="compositionally biased region" description="Basic and acidic residues" evidence="1">
    <location>
        <begin position="17"/>
        <end position="26"/>
    </location>
</feature>
<feature type="compositionally biased region" description="Basic residues" evidence="1">
    <location>
        <begin position="28"/>
        <end position="41"/>
    </location>
</feature>
<feature type="compositionally biased region" description="Low complexity" evidence="1">
    <location>
        <begin position="116"/>
        <end position="126"/>
    </location>
</feature>
<protein>
    <submittedName>
        <fullName evidence="2">Uncharacterized protein</fullName>
    </submittedName>
</protein>
<feature type="compositionally biased region" description="Basic and acidic residues" evidence="1">
    <location>
        <begin position="42"/>
        <end position="56"/>
    </location>
</feature>
<dbReference type="EMBL" id="CADCTH010000444">
    <property type="protein sequence ID" value="CAA9279216.1"/>
    <property type="molecule type" value="Genomic_DNA"/>
</dbReference>
<organism evidence="2">
    <name type="scientific">uncultured Actinomycetospora sp</name>
    <dbReference type="NCBI Taxonomy" id="1135996"/>
    <lineage>
        <taxon>Bacteria</taxon>
        <taxon>Bacillati</taxon>
        <taxon>Actinomycetota</taxon>
        <taxon>Actinomycetes</taxon>
        <taxon>Pseudonocardiales</taxon>
        <taxon>Pseudonocardiaceae</taxon>
        <taxon>Actinomycetospora</taxon>
        <taxon>environmental samples</taxon>
    </lineage>
</organism>
<sequence length="425" mass="46504">DRHALPRLVRTLAARSGHGERPDAAARPRSHRRRPRRRGARHGGDGDRGARRDPRWRGGRPSRPARRLGRLQCRGGVLGGRAAARRLRLGVVPAVVPDLRRAGRGAARPGDDRPRGAAAGDGASPGTPGRGGTASGPGSPARHPGDARHRAAARRTRARGAGGGAVRDHPEAPAAHRRHEPRRGRPHPADRLPGGSCEPATTPRRRREGPGGPRRGRDRDGLAVPRASARRARRDARLGVLHRDHQCPAVDAHARLLHERGPARADRADTVRVRRGQPRRLHAVRHGLVRPATHLVRRRDARLTRGVRGAGHAGVAVGGARCRGPRRAHQRPRRRSAGDPHHRGHSRRRPRPGPRHPERDPARRSGADRRSAGCARRRCGAARRRRGPRGPRRRDGGRRAVRPGLPRPRAARRRRALPPPDRGRV</sequence>
<feature type="compositionally biased region" description="Basic residues" evidence="1">
    <location>
        <begin position="323"/>
        <end position="335"/>
    </location>
</feature>
<feature type="non-terminal residue" evidence="2">
    <location>
        <position position="425"/>
    </location>
</feature>
<feature type="compositionally biased region" description="Basic residues" evidence="1">
    <location>
        <begin position="175"/>
        <end position="186"/>
    </location>
</feature>
<feature type="region of interest" description="Disordered" evidence="1">
    <location>
        <begin position="12"/>
        <end position="72"/>
    </location>
</feature>
<feature type="region of interest" description="Disordered" evidence="1">
    <location>
        <begin position="102"/>
        <end position="237"/>
    </location>
</feature>
<feature type="non-terminal residue" evidence="2">
    <location>
        <position position="1"/>
    </location>
</feature>
<feature type="compositionally biased region" description="Basic residues" evidence="1">
    <location>
        <begin position="342"/>
        <end position="354"/>
    </location>
</feature>
<accession>A0A6J4JJD9</accession>
<name>A0A6J4JJD9_9PSEU</name>
<evidence type="ECO:0000256" key="1">
    <source>
        <dbReference type="SAM" id="MobiDB-lite"/>
    </source>
</evidence>
<reference evidence="2" key="1">
    <citation type="submission" date="2020-02" db="EMBL/GenBank/DDBJ databases">
        <authorList>
            <person name="Meier V. D."/>
        </authorList>
    </citation>
    <scope>NUCLEOTIDE SEQUENCE</scope>
    <source>
        <strain evidence="2">AVDCRST_MAG54</strain>
    </source>
</reference>
<dbReference type="AlphaFoldDB" id="A0A6J4JJD9"/>
<feature type="compositionally biased region" description="Low complexity" evidence="1">
    <location>
        <begin position="313"/>
        <end position="322"/>
    </location>
</feature>
<feature type="region of interest" description="Disordered" evidence="1">
    <location>
        <begin position="306"/>
        <end position="425"/>
    </location>
</feature>
<feature type="compositionally biased region" description="Basic and acidic residues" evidence="1">
    <location>
        <begin position="355"/>
        <end position="371"/>
    </location>
</feature>
<gene>
    <name evidence="2" type="ORF">AVDCRST_MAG54-3463</name>
</gene>
<feature type="compositionally biased region" description="Basic residues" evidence="1">
    <location>
        <begin position="375"/>
        <end position="392"/>
    </location>
</feature>
<proteinExistence type="predicted"/>